<evidence type="ECO:0008006" key="3">
    <source>
        <dbReference type="Google" id="ProtNLM"/>
    </source>
</evidence>
<dbReference type="Proteomes" id="UP001476247">
    <property type="component" value="Unassembled WGS sequence"/>
</dbReference>
<evidence type="ECO:0000313" key="1">
    <source>
        <dbReference type="EMBL" id="GAA5805035.1"/>
    </source>
</evidence>
<protein>
    <recommendedName>
        <fullName evidence="3">Secreted protein</fullName>
    </recommendedName>
</protein>
<dbReference type="EMBL" id="BAABUJ010000041">
    <property type="protein sequence ID" value="GAA5805035.1"/>
    <property type="molecule type" value="Genomic_DNA"/>
</dbReference>
<evidence type="ECO:0000313" key="2">
    <source>
        <dbReference type="Proteomes" id="UP001476247"/>
    </source>
</evidence>
<comment type="caution">
    <text evidence="1">The sequence shown here is derived from an EMBL/GenBank/DDBJ whole genome shotgun (WGS) entry which is preliminary data.</text>
</comment>
<organism evidence="1 2">
    <name type="scientific">Helicostylum pulchrum</name>
    <dbReference type="NCBI Taxonomy" id="562976"/>
    <lineage>
        <taxon>Eukaryota</taxon>
        <taxon>Fungi</taxon>
        <taxon>Fungi incertae sedis</taxon>
        <taxon>Mucoromycota</taxon>
        <taxon>Mucoromycotina</taxon>
        <taxon>Mucoromycetes</taxon>
        <taxon>Mucorales</taxon>
        <taxon>Mucorineae</taxon>
        <taxon>Mucoraceae</taxon>
        <taxon>Helicostylum</taxon>
    </lineage>
</organism>
<proteinExistence type="predicted"/>
<sequence>MAPLDVLQPKLAFLLGMVAFLRPSDFSRISLLSASVDSSTQCLKFHVVASKERRNQVRIIKPFLVHPHRDVRL</sequence>
<keyword evidence="2" id="KW-1185">Reference proteome</keyword>
<gene>
    <name evidence="1" type="ORF">HPULCUR_010548</name>
</gene>
<name>A0ABP9YDJ5_9FUNG</name>
<reference evidence="1 2" key="1">
    <citation type="submission" date="2024-04" db="EMBL/GenBank/DDBJ databases">
        <title>genome sequences of Mucor flavus KT1a and Helicostylum pulchrum KT1b strains isolation_sourced from the surface of a dry-aged beef.</title>
        <authorList>
            <person name="Toyotome T."/>
            <person name="Hosono M."/>
            <person name="Torimaru M."/>
            <person name="Fukuda K."/>
            <person name="Mikami N."/>
        </authorList>
    </citation>
    <scope>NUCLEOTIDE SEQUENCE [LARGE SCALE GENOMIC DNA]</scope>
    <source>
        <strain evidence="1 2">KT1b</strain>
    </source>
</reference>
<accession>A0ABP9YDJ5</accession>